<reference evidence="2" key="1">
    <citation type="journal article" date="2019" name="Int. J. Syst. Evol. Microbiol.">
        <title>The Global Catalogue of Microorganisms (GCM) 10K type strain sequencing project: providing services to taxonomists for standard genome sequencing and annotation.</title>
        <authorList>
            <consortium name="The Broad Institute Genomics Platform"/>
            <consortium name="The Broad Institute Genome Sequencing Center for Infectious Disease"/>
            <person name="Wu L."/>
            <person name="Ma J."/>
        </authorList>
    </citation>
    <scope>NUCLEOTIDE SEQUENCE [LARGE SCALE GENOMIC DNA]</scope>
    <source>
        <strain evidence="2">CCUG 59778</strain>
    </source>
</reference>
<dbReference type="EMBL" id="JBHSKF010000001">
    <property type="protein sequence ID" value="MFC5286013.1"/>
    <property type="molecule type" value="Genomic_DNA"/>
</dbReference>
<dbReference type="RefSeq" id="WP_378243473.1">
    <property type="nucleotide sequence ID" value="NZ_JBHSKF010000001.1"/>
</dbReference>
<evidence type="ECO:0000313" key="2">
    <source>
        <dbReference type="Proteomes" id="UP001596157"/>
    </source>
</evidence>
<evidence type="ECO:0000313" key="1">
    <source>
        <dbReference type="EMBL" id="MFC5286013.1"/>
    </source>
</evidence>
<keyword evidence="2" id="KW-1185">Reference proteome</keyword>
<accession>A0ABW0EF42</accession>
<proteinExistence type="predicted"/>
<dbReference type="Proteomes" id="UP001596157">
    <property type="component" value="Unassembled WGS sequence"/>
</dbReference>
<protein>
    <submittedName>
        <fullName evidence="1">Uncharacterized protein</fullName>
    </submittedName>
</protein>
<organism evidence="1 2">
    <name type="scientific">Actinokineospora guangxiensis</name>
    <dbReference type="NCBI Taxonomy" id="1490288"/>
    <lineage>
        <taxon>Bacteria</taxon>
        <taxon>Bacillati</taxon>
        <taxon>Actinomycetota</taxon>
        <taxon>Actinomycetes</taxon>
        <taxon>Pseudonocardiales</taxon>
        <taxon>Pseudonocardiaceae</taxon>
        <taxon>Actinokineospora</taxon>
    </lineage>
</organism>
<name>A0ABW0EF42_9PSEU</name>
<sequence length="69" mass="7562">MRDTVTLTGHLGLAEIDRRLACANQAIDLALAMRDRGRFHRACAVRADLLTLRAERGRAEGVGGSESIW</sequence>
<comment type="caution">
    <text evidence="1">The sequence shown here is derived from an EMBL/GenBank/DDBJ whole genome shotgun (WGS) entry which is preliminary data.</text>
</comment>
<gene>
    <name evidence="1" type="ORF">ACFPM7_03025</name>
</gene>